<evidence type="ECO:0000313" key="2">
    <source>
        <dbReference type="Proteomes" id="UP000250235"/>
    </source>
</evidence>
<keyword evidence="2" id="KW-1185">Reference proteome</keyword>
<dbReference type="AlphaFoldDB" id="A0A2Z7CSZ4"/>
<dbReference type="EMBL" id="KQ994528">
    <property type="protein sequence ID" value="KZV47956.1"/>
    <property type="molecule type" value="Genomic_DNA"/>
</dbReference>
<dbReference type="Proteomes" id="UP000250235">
    <property type="component" value="Unassembled WGS sequence"/>
</dbReference>
<name>A0A2Z7CSZ4_9LAMI</name>
<reference evidence="1 2" key="1">
    <citation type="journal article" date="2015" name="Proc. Natl. Acad. Sci. U.S.A.">
        <title>The resurrection genome of Boea hygrometrica: A blueprint for survival of dehydration.</title>
        <authorList>
            <person name="Xiao L."/>
            <person name="Yang G."/>
            <person name="Zhang L."/>
            <person name="Yang X."/>
            <person name="Zhao S."/>
            <person name="Ji Z."/>
            <person name="Zhou Q."/>
            <person name="Hu M."/>
            <person name="Wang Y."/>
            <person name="Chen M."/>
            <person name="Xu Y."/>
            <person name="Jin H."/>
            <person name="Xiao X."/>
            <person name="Hu G."/>
            <person name="Bao F."/>
            <person name="Hu Y."/>
            <person name="Wan P."/>
            <person name="Li L."/>
            <person name="Deng X."/>
            <person name="Kuang T."/>
            <person name="Xiang C."/>
            <person name="Zhu J.K."/>
            <person name="Oliver M.J."/>
            <person name="He Y."/>
        </authorList>
    </citation>
    <scope>NUCLEOTIDE SEQUENCE [LARGE SCALE GENOMIC DNA]</scope>
    <source>
        <strain evidence="2">cv. XS01</strain>
    </source>
</reference>
<proteinExistence type="predicted"/>
<organism evidence="1 2">
    <name type="scientific">Dorcoceras hygrometricum</name>
    <dbReference type="NCBI Taxonomy" id="472368"/>
    <lineage>
        <taxon>Eukaryota</taxon>
        <taxon>Viridiplantae</taxon>
        <taxon>Streptophyta</taxon>
        <taxon>Embryophyta</taxon>
        <taxon>Tracheophyta</taxon>
        <taxon>Spermatophyta</taxon>
        <taxon>Magnoliopsida</taxon>
        <taxon>eudicotyledons</taxon>
        <taxon>Gunneridae</taxon>
        <taxon>Pentapetalae</taxon>
        <taxon>asterids</taxon>
        <taxon>lamiids</taxon>
        <taxon>Lamiales</taxon>
        <taxon>Gesneriaceae</taxon>
        <taxon>Didymocarpoideae</taxon>
        <taxon>Trichosporeae</taxon>
        <taxon>Loxocarpinae</taxon>
        <taxon>Dorcoceras</taxon>
    </lineage>
</organism>
<evidence type="ECO:0000313" key="1">
    <source>
        <dbReference type="EMBL" id="KZV47956.1"/>
    </source>
</evidence>
<protein>
    <submittedName>
        <fullName evidence="1">Ribonuclease E</fullName>
    </submittedName>
</protein>
<sequence>MLYVKCAACLDWSRHEDIQTGTIRGRLSWTGRRYLDGIIRGRPSWYSGLLPECREHQAGSSALSRSSTKIMLGYRGSGSRLPARKRHFTVGGDRYRQSGQRPETGFLPQPALEGLTRSAWTDSPRQIGRNNFRRRGGGGGGVRFEERGRRLLLRVKLVVGPQPLWLRNHNPGLAQRIMVRASSNIIHDPLGITDSACKNQLVVVSVQYGPFNPYIPIRSTTIGKSRVVIDPIAMRTSWRSNSDITSVTRTPVKTDRFAPQHDPLGITVSACKNQLVVVSVQYGPFNPYIPIRSTTIGKSRVAIDPIAMRTSWRSNSDITSVTSIGYPRMSASGESSTTMHRLLHASGSHPIPTPYDPNVQVWCSSAESSCSSERLNELDVTPVDGDKEESCLGVRKCTNGLQRIISRQHKLWEDIGKPARTGALPTFLTEALKSGVRHVQFAGWCTVVWLGVLATASRRSGLQ</sequence>
<accession>A0A2Z7CSZ4</accession>
<gene>
    <name evidence="1" type="ORF">F511_32047</name>
</gene>